<organism evidence="2 3">
    <name type="scientific">Haemophilus influenzae R3021</name>
    <dbReference type="NCBI Taxonomy" id="375432"/>
    <lineage>
        <taxon>Bacteria</taxon>
        <taxon>Pseudomonadati</taxon>
        <taxon>Pseudomonadota</taxon>
        <taxon>Gammaproteobacteria</taxon>
        <taxon>Pasteurellales</taxon>
        <taxon>Pasteurellaceae</taxon>
        <taxon>Haemophilus</taxon>
    </lineage>
</organism>
<name>A4N6F8_HAEIF</name>
<evidence type="ECO:0000313" key="3">
    <source>
        <dbReference type="Proteomes" id="UP000003798"/>
    </source>
</evidence>
<reference evidence="2 3" key="1">
    <citation type="journal article" date="2007" name="Genome Biol.">
        <title>Characterization and modeling of the Haemophilus influenzae core and supragenomes based on the complete genomic sequences of Rd and 12 clinical nontypeable strains.</title>
        <authorList>
            <person name="Hogg J.S."/>
            <person name="Hu F.Z."/>
            <person name="Janto B."/>
            <person name="Boissy R."/>
            <person name="Hayes J."/>
            <person name="Keefe R."/>
            <person name="Post J.C."/>
            <person name="Ehrlich G.D."/>
        </authorList>
    </citation>
    <scope>NUCLEOTIDE SEQUENCE [LARGE SCALE GENOMIC DNA]</scope>
    <source>
        <strain evidence="2 3">R3021</strain>
    </source>
</reference>
<evidence type="ECO:0000256" key="1">
    <source>
        <dbReference type="SAM" id="Phobius"/>
    </source>
</evidence>
<accession>A4N6F8</accession>
<proteinExistence type="predicted"/>
<dbReference type="AlphaFoldDB" id="A4N6F8"/>
<protein>
    <submittedName>
        <fullName evidence="2">Uncharacterized protein</fullName>
    </submittedName>
</protein>
<dbReference type="EMBL" id="AAZE01000021">
    <property type="protein sequence ID" value="EDJ90217.1"/>
    <property type="molecule type" value="Genomic_DNA"/>
</dbReference>
<evidence type="ECO:0000313" key="2">
    <source>
        <dbReference type="EMBL" id="EDJ90217.1"/>
    </source>
</evidence>
<keyword evidence="1" id="KW-0812">Transmembrane</keyword>
<sequence length="52" mass="6045">MDNFTSILILIKGVLQMTSKLQAWRFIAILIAVVLSFAVWRAPELITAIRWW</sequence>
<dbReference type="Proteomes" id="UP000003798">
    <property type="component" value="Unassembled WGS sequence"/>
</dbReference>
<keyword evidence="1" id="KW-1133">Transmembrane helix</keyword>
<feature type="transmembrane region" description="Helical" evidence="1">
    <location>
        <begin position="23"/>
        <end position="40"/>
    </location>
</feature>
<keyword evidence="1" id="KW-0472">Membrane</keyword>
<gene>
    <name evidence="2" type="ORF">CGSHi22421_01047</name>
</gene>